<evidence type="ECO:0000259" key="12">
    <source>
        <dbReference type="PROSITE" id="PS51194"/>
    </source>
</evidence>
<protein>
    <recommendedName>
        <fullName evidence="9">DNA 3'-5' helicase</fullName>
        <ecNumber evidence="9">5.6.2.4</ecNumber>
    </recommendedName>
</protein>
<dbReference type="GO" id="GO:0043138">
    <property type="term" value="F:3'-5' DNA helicase activity"/>
    <property type="evidence" value="ECO:0007669"/>
    <property type="project" value="UniProtKB-EC"/>
</dbReference>
<dbReference type="SMART" id="SM00487">
    <property type="entry name" value="DEXDc"/>
    <property type="match status" value="1"/>
</dbReference>
<dbReference type="GO" id="GO:0016787">
    <property type="term" value="F:hydrolase activity"/>
    <property type="evidence" value="ECO:0007669"/>
    <property type="project" value="UniProtKB-KW"/>
</dbReference>
<dbReference type="InterPro" id="IPR027417">
    <property type="entry name" value="P-loop_NTPase"/>
</dbReference>
<name>A0A7S3TP68_EMIHU</name>
<keyword evidence="6" id="KW-0238">DNA-binding</keyword>
<feature type="chain" id="PRO_5031093700" description="DNA 3'-5' helicase" evidence="10">
    <location>
        <begin position="20"/>
        <end position="724"/>
    </location>
</feature>
<dbReference type="GO" id="GO:0005524">
    <property type="term" value="F:ATP binding"/>
    <property type="evidence" value="ECO:0007669"/>
    <property type="project" value="UniProtKB-KW"/>
</dbReference>
<feature type="signal peptide" evidence="10">
    <location>
        <begin position="1"/>
        <end position="19"/>
    </location>
</feature>
<gene>
    <name evidence="13" type="ORF">EHUX00137_LOCUS40946</name>
</gene>
<evidence type="ECO:0000256" key="6">
    <source>
        <dbReference type="ARBA" id="ARBA00023125"/>
    </source>
</evidence>
<evidence type="ECO:0000256" key="5">
    <source>
        <dbReference type="ARBA" id="ARBA00022840"/>
    </source>
</evidence>
<dbReference type="PROSITE" id="PS51194">
    <property type="entry name" value="HELICASE_CTER"/>
    <property type="match status" value="1"/>
</dbReference>
<dbReference type="EMBL" id="HBIR01052467">
    <property type="protein sequence ID" value="CAE0588531.1"/>
    <property type="molecule type" value="Transcribed_RNA"/>
</dbReference>
<dbReference type="Pfam" id="PF00270">
    <property type="entry name" value="DEAD"/>
    <property type="match status" value="1"/>
</dbReference>
<evidence type="ECO:0000256" key="8">
    <source>
        <dbReference type="ARBA" id="ARBA00034617"/>
    </source>
</evidence>
<keyword evidence="7" id="KW-0413">Isomerase</keyword>
<dbReference type="Pfam" id="PF00271">
    <property type="entry name" value="Helicase_C"/>
    <property type="match status" value="1"/>
</dbReference>
<organism evidence="13">
    <name type="scientific">Emiliania huxleyi</name>
    <name type="common">Coccolithophore</name>
    <name type="synonym">Pontosphaera huxleyi</name>
    <dbReference type="NCBI Taxonomy" id="2903"/>
    <lineage>
        <taxon>Eukaryota</taxon>
        <taxon>Haptista</taxon>
        <taxon>Haptophyta</taxon>
        <taxon>Prymnesiophyceae</taxon>
        <taxon>Isochrysidales</taxon>
        <taxon>Noelaerhabdaceae</taxon>
        <taxon>Emiliania</taxon>
    </lineage>
</organism>
<dbReference type="InterPro" id="IPR014001">
    <property type="entry name" value="Helicase_ATP-bd"/>
</dbReference>
<dbReference type="GO" id="GO:0005694">
    <property type="term" value="C:chromosome"/>
    <property type="evidence" value="ECO:0007669"/>
    <property type="project" value="TreeGrafter"/>
</dbReference>
<dbReference type="InterPro" id="IPR004589">
    <property type="entry name" value="DNA_helicase_ATP-dep_RecQ"/>
</dbReference>
<dbReference type="GO" id="GO:0005737">
    <property type="term" value="C:cytoplasm"/>
    <property type="evidence" value="ECO:0007669"/>
    <property type="project" value="TreeGrafter"/>
</dbReference>
<dbReference type="Gene3D" id="3.40.50.300">
    <property type="entry name" value="P-loop containing nucleotide triphosphate hydrolases"/>
    <property type="match status" value="2"/>
</dbReference>
<evidence type="ECO:0000256" key="2">
    <source>
        <dbReference type="ARBA" id="ARBA00022741"/>
    </source>
</evidence>
<evidence type="ECO:0000256" key="7">
    <source>
        <dbReference type="ARBA" id="ARBA00023235"/>
    </source>
</evidence>
<evidence type="ECO:0000259" key="11">
    <source>
        <dbReference type="PROSITE" id="PS51192"/>
    </source>
</evidence>
<dbReference type="NCBIfam" id="TIGR00614">
    <property type="entry name" value="recQ_fam"/>
    <property type="match status" value="1"/>
</dbReference>
<evidence type="ECO:0000256" key="10">
    <source>
        <dbReference type="SAM" id="SignalP"/>
    </source>
</evidence>
<evidence type="ECO:0000256" key="3">
    <source>
        <dbReference type="ARBA" id="ARBA00022801"/>
    </source>
</evidence>
<dbReference type="GO" id="GO:0006281">
    <property type="term" value="P:DNA repair"/>
    <property type="evidence" value="ECO:0007669"/>
    <property type="project" value="TreeGrafter"/>
</dbReference>
<comment type="catalytic activity">
    <reaction evidence="8">
        <text>Couples ATP hydrolysis with the unwinding of duplex DNA by translocating in the 3'-5' direction.</text>
        <dbReference type="EC" id="5.6.2.4"/>
    </reaction>
</comment>
<dbReference type="InterPro" id="IPR011545">
    <property type="entry name" value="DEAD/DEAH_box_helicase_dom"/>
</dbReference>
<evidence type="ECO:0000256" key="1">
    <source>
        <dbReference type="ARBA" id="ARBA00005446"/>
    </source>
</evidence>
<dbReference type="SMART" id="SM00490">
    <property type="entry name" value="HELICc"/>
    <property type="match status" value="1"/>
</dbReference>
<keyword evidence="2" id="KW-0547">Nucleotide-binding</keyword>
<accession>A0A7S3TP68</accession>
<proteinExistence type="inferred from homology"/>
<dbReference type="GO" id="GO:0006310">
    <property type="term" value="P:DNA recombination"/>
    <property type="evidence" value="ECO:0007669"/>
    <property type="project" value="InterPro"/>
</dbReference>
<keyword evidence="10" id="KW-0732">Signal</keyword>
<reference evidence="13" key="1">
    <citation type="submission" date="2021-01" db="EMBL/GenBank/DDBJ databases">
        <authorList>
            <person name="Corre E."/>
            <person name="Pelletier E."/>
            <person name="Niang G."/>
            <person name="Scheremetjew M."/>
            <person name="Finn R."/>
            <person name="Kale V."/>
            <person name="Holt S."/>
            <person name="Cochrane G."/>
            <person name="Meng A."/>
            <person name="Brown T."/>
            <person name="Cohen L."/>
        </authorList>
    </citation>
    <scope>NUCLEOTIDE SEQUENCE</scope>
    <source>
        <strain evidence="13">379</strain>
    </source>
</reference>
<feature type="domain" description="Helicase ATP-binding" evidence="11">
    <location>
        <begin position="91"/>
        <end position="260"/>
    </location>
</feature>
<evidence type="ECO:0000256" key="4">
    <source>
        <dbReference type="ARBA" id="ARBA00022806"/>
    </source>
</evidence>
<keyword evidence="4" id="KW-0347">Helicase</keyword>
<dbReference type="GO" id="GO:0003677">
    <property type="term" value="F:DNA binding"/>
    <property type="evidence" value="ECO:0007669"/>
    <property type="project" value="UniProtKB-KW"/>
</dbReference>
<dbReference type="EC" id="5.6.2.4" evidence="9"/>
<evidence type="ECO:0000313" key="13">
    <source>
        <dbReference type="EMBL" id="CAE0588531.1"/>
    </source>
</evidence>
<keyword evidence="3" id="KW-0378">Hydrolase</keyword>
<dbReference type="SUPFAM" id="SSF52540">
    <property type="entry name" value="P-loop containing nucleoside triphosphate hydrolases"/>
    <property type="match status" value="1"/>
</dbReference>
<keyword evidence="5" id="KW-0067">ATP-binding</keyword>
<dbReference type="PROSITE" id="PS51192">
    <property type="entry name" value="HELICASE_ATP_BIND_1"/>
    <property type="match status" value="1"/>
</dbReference>
<dbReference type="CDD" id="cd17920">
    <property type="entry name" value="DEXHc_RecQ"/>
    <property type="match status" value="1"/>
</dbReference>
<evidence type="ECO:0000256" key="9">
    <source>
        <dbReference type="ARBA" id="ARBA00034808"/>
    </source>
</evidence>
<dbReference type="InterPro" id="IPR001650">
    <property type="entry name" value="Helicase_C-like"/>
</dbReference>
<dbReference type="PANTHER" id="PTHR13710">
    <property type="entry name" value="DNA HELICASE RECQ FAMILY MEMBER"/>
    <property type="match status" value="1"/>
</dbReference>
<dbReference type="GO" id="GO:0009378">
    <property type="term" value="F:four-way junction helicase activity"/>
    <property type="evidence" value="ECO:0007669"/>
    <property type="project" value="TreeGrafter"/>
</dbReference>
<sequence>MLLLPACSLAALIAPRARAVCSLGDATTPSARLAAHLEQLQAQKRAAVAVPAVREQDLCERVGISSFKPFQRTVLQHLGALPPDPLEGGSAARPSGRTDVLAVQPTGAGKSVCFQAAAAALGGTTLVISPLVSLMFDQVTSASTSLIRSATINSMQSPAERAEVMEKLSSGQLDLLYTSPEQLDRNGMLARALQSLSVPLVAVDEAHCISSWGHDFRPAYRRVLSAVHKLGSPRLLALTASAPPAVRDDIARQLGFTEGHLRIVASCYRSNIRLLRGAKSVDAVTEAVAGGGGPALVYAQTRKEVRDLAVELSRRTADGGGLVYQYHAGMKAGDRAAAQERFMGSREGAVMVATSAFGMGLNKANIRTVVHFGAPGTIESYYQELGRGGRDGKPSRAVLLCSDLAVHRFFLETVHPTADDVSRVWRAVLTLGSDAEEQSGGRGRGRGGAFEFMTDEPDDLVLSCSVADLQAAASALPTAQGGKRKVQAPSRCLAALEEWGYLSRTPPRTSVAFFGSRAEVGAEAPGPREGPLPLPPGLRPKTLQARAWRAIADPAGLHGAVQALAAREKVDDAWGAVDAAWGRNPETKEAPVAGQRGRLLLRRDVETSTFEGWAAVSGLEPGSFATAVRALEAKELIAVERSLSVQVRVPGEERRGKLPPAEDARVVALMAERRRAQDKIRAVQEYMTCRAADLSESDTLWAFIARYFGERGPADAPDAHSTTR</sequence>
<comment type="similarity">
    <text evidence="1">Belongs to the helicase family. RecQ subfamily.</text>
</comment>
<feature type="domain" description="Helicase C-terminal" evidence="12">
    <location>
        <begin position="280"/>
        <end position="430"/>
    </location>
</feature>
<dbReference type="AlphaFoldDB" id="A0A7S3TP68"/>
<dbReference type="PANTHER" id="PTHR13710:SF105">
    <property type="entry name" value="ATP-DEPENDENT DNA HELICASE Q1"/>
    <property type="match status" value="1"/>
</dbReference>